<name>A0A3L9ZZD2_9GAMM</name>
<evidence type="ECO:0000313" key="2">
    <source>
        <dbReference type="Proteomes" id="UP000267187"/>
    </source>
</evidence>
<comment type="caution">
    <text evidence="1">The sequence shown here is derived from an EMBL/GenBank/DDBJ whole genome shotgun (WGS) entry which is preliminary data.</text>
</comment>
<reference evidence="1 2" key="1">
    <citation type="submission" date="2018-10" db="EMBL/GenBank/DDBJ databases">
        <title>Genomic Encyclopedia of Type Strains, Phase IV (KMG-IV): sequencing the most valuable type-strain genomes for metagenomic binning, comparative biology and taxonomic classification.</title>
        <authorList>
            <person name="Goeker M."/>
        </authorList>
    </citation>
    <scope>NUCLEOTIDE SEQUENCE [LARGE SCALE GENOMIC DNA]</scope>
    <source>
        <strain evidence="1 2">DSM 25080</strain>
    </source>
</reference>
<keyword evidence="2" id="KW-1185">Reference proteome</keyword>
<proteinExistence type="predicted"/>
<dbReference type="AlphaFoldDB" id="A0A3L9ZZD2"/>
<dbReference type="PROSITE" id="PS51257">
    <property type="entry name" value="PROKAR_LIPOPROTEIN"/>
    <property type="match status" value="1"/>
</dbReference>
<dbReference type="Proteomes" id="UP000267187">
    <property type="component" value="Unassembled WGS sequence"/>
</dbReference>
<protein>
    <submittedName>
        <fullName evidence="1">Uncharacterized protein</fullName>
    </submittedName>
</protein>
<gene>
    <name evidence="1" type="ORF">DFR27_2511</name>
</gene>
<dbReference type="EMBL" id="REFJ01000014">
    <property type="protein sequence ID" value="RMA77494.1"/>
    <property type="molecule type" value="Genomic_DNA"/>
</dbReference>
<evidence type="ECO:0000313" key="1">
    <source>
        <dbReference type="EMBL" id="RMA77494.1"/>
    </source>
</evidence>
<sequence length="146" mass="16111">MLRIVTIIFTLSIIGCSNTNTYDFSTPKITGIEIRSDAVEVIYDQDFGSWTSQTTEYRSILPILFGVNEALNCDTDSELLIVAMDSIINSDSVGDPSWESDSEARMLEAMKDSSVLSVTSTSYEYQDGVKVIYSCTDSDLESNKAV</sequence>
<organism evidence="1 2">
    <name type="scientific">Umboniibacter marinipuniceus</name>
    <dbReference type="NCBI Taxonomy" id="569599"/>
    <lineage>
        <taxon>Bacteria</taxon>
        <taxon>Pseudomonadati</taxon>
        <taxon>Pseudomonadota</taxon>
        <taxon>Gammaproteobacteria</taxon>
        <taxon>Cellvibrionales</taxon>
        <taxon>Cellvibrionaceae</taxon>
        <taxon>Umboniibacter</taxon>
    </lineage>
</organism>
<accession>A0A3L9ZZD2</accession>